<feature type="transmembrane region" description="Helical" evidence="4">
    <location>
        <begin position="589"/>
        <end position="615"/>
    </location>
</feature>
<dbReference type="STRING" id="6277.A0A498SAR3"/>
<evidence type="ECO:0000256" key="3">
    <source>
        <dbReference type="SAM" id="MobiDB-lite"/>
    </source>
</evidence>
<gene>
    <name evidence="5" type="ORF">NAV_LOCUS3677</name>
</gene>
<accession>A0A498SAR3</accession>
<feature type="region of interest" description="Disordered" evidence="3">
    <location>
        <begin position="769"/>
        <end position="788"/>
    </location>
</feature>
<name>A0A498SAR3_ACAVI</name>
<evidence type="ECO:0000256" key="4">
    <source>
        <dbReference type="SAM" id="Phobius"/>
    </source>
</evidence>
<feature type="region of interest" description="Disordered" evidence="3">
    <location>
        <begin position="715"/>
        <end position="753"/>
    </location>
</feature>
<feature type="compositionally biased region" description="Basic and acidic residues" evidence="3">
    <location>
        <begin position="1330"/>
        <end position="1339"/>
    </location>
</feature>
<evidence type="ECO:0008006" key="7">
    <source>
        <dbReference type="Google" id="ProtNLM"/>
    </source>
</evidence>
<keyword evidence="4" id="KW-1133">Transmembrane helix</keyword>
<feature type="compositionally biased region" description="Polar residues" evidence="3">
    <location>
        <begin position="1346"/>
        <end position="1367"/>
    </location>
</feature>
<keyword evidence="4" id="KW-0812">Transmembrane</keyword>
<dbReference type="GO" id="GO:0043235">
    <property type="term" value="C:receptor complex"/>
    <property type="evidence" value="ECO:0007669"/>
    <property type="project" value="TreeGrafter"/>
</dbReference>
<dbReference type="GO" id="GO:0005886">
    <property type="term" value="C:plasma membrane"/>
    <property type="evidence" value="ECO:0007669"/>
    <property type="project" value="TreeGrafter"/>
</dbReference>
<dbReference type="PANTHER" id="PTHR22722">
    <property type="entry name" value="LOW-DENSITY LIPOPROTEIN RECEPTOR-RELATED PROTEIN 2-RELATED"/>
    <property type="match status" value="1"/>
</dbReference>
<keyword evidence="6" id="KW-1185">Reference proteome</keyword>
<sequence length="1410" mass="157854">MRVPGHCTVASDVNGNSKNWRRQQFDCDGNKLLPQQQRRCIPLQHFHDGIVDCPDGSDEFCFPGYVKCGSYCVSLQYAAQCFINPRCDNSPTSPQFCDVTKKKLCSIEGTVPCKGYGECVMRKWIEKGQTNCIDKSDQDPTYIAVFGIKRGTNLYPGLQFGSNISDIFHGTISTQTFISSWLQSVSPSPLHPNWRNDTDDDMTKDWNNATIQSTTKQFVFQIPNNRMIGNKSDATTTTYQLHFTTVKSSIDNNFTASHVIEMLQSPFIHRTGENPTEQQILEKLKNSINASTNPTEMAKSPDAIRIDNKSNRSEYSGTLKQDNIIPSNGISLSANKQHQNQNGTFNPSPNNTSNDTKNTVIKIQKESQQIPQSTTSNQQSEENSLANITDNTTSGLSPDQAACLHYEYAEAQRLVPKPWCTCPPGQMPSGEHAACKTTIISTFGIDVHRMCGGIETNPEERSRLAILVLNRTQLPYQACVRRDGHPVMVQLDCSHCTTMEFDEAFKRNSNDQYIPLHIMELSLGACLTSALNDCDPEHADCLVNGPRYECQCHEGWNDTSKDIGKAEGRRCEQLILLADGCILFLGYCLFWWFLLLGIILFLILSLLCLLSYKLYKWCQKRRRRNVVVDEQGGHLVTTEIGSVKNTTSKLATTESINMNNNPNSISSNSFANDEKAISIIDSKYLPTSNPTSNQNISKTAKKVLINQESIQTLDSWQKNDEIKRDKKQKPPKKQSQVSEQTFDEMKSERKETVVSEIIDADSLISSNKKLKKTKSESHAGSSEISLESQKSTNMMLPVVTQKDIEEVLPTDGNVIKNFENVEPTNSKVMNVSQSLSETSLRTMWELFKQGTWKQSSRPSSIKSSTSSLDRLIDVFLFRKRSKKIHPDAITASNSIEYSLDTVKIVDHRIDTASQLSNTISPIVITCCSTTATTATTTTTTSDISTLPQSQHAIGPANDMVQRSTAANVPMQTHVLEQKIITETRTLTTKSTISLQSGELPQSLKVAAAQSHIPINSTVIFDQSKSDQQSASDAILTAANEISQQSDSIDDTTAVEVQHSTAEENTAIDQERSRIVETENEAEDQMYTKPSTTTIVTSSDTQLERWTSIIAEPKFSASRKTQSEHGRRLNDNAKQKTLPTADELKDALKEVASTKPPTKRLTEKQKKKLSASCGHLYIQDDNKMDRKGYCSIYQSLATARQEPRRKLSSISEKSTEMMNGVNQLISTPSSISCPTTTRRSKGFISTLQRNFNPMNDGSSKLERNRASTKVKLRKDSETSSWRQRPISIVDSRPSWNFSPLKDGDLDRIAPLQPNSSHGHQRRKWLSPLPFDDERAADLRSSKRNSSRRGQSDWTLHNATRAPVTSTSHSARLHTRLPFAKMLRDSSSVKWTPYDTEDHSKLIKEQLWWGVY</sequence>
<evidence type="ECO:0000313" key="6">
    <source>
        <dbReference type="Proteomes" id="UP000276991"/>
    </source>
</evidence>
<protein>
    <recommendedName>
        <fullName evidence="7">EGF-like domain-containing protein</fullName>
    </recommendedName>
</protein>
<evidence type="ECO:0000256" key="1">
    <source>
        <dbReference type="ARBA" id="ARBA00023157"/>
    </source>
</evidence>
<comment type="caution">
    <text evidence="2">Lacks conserved residue(s) required for the propagation of feature annotation.</text>
</comment>
<dbReference type="PANTHER" id="PTHR22722:SF5">
    <property type="entry name" value="LOW-DENSITY LIPOPROTEIN RECEPTOR-RELATED PROTEIN 1B"/>
    <property type="match status" value="1"/>
</dbReference>
<feature type="region of interest" description="Disordered" evidence="3">
    <location>
        <begin position="1302"/>
        <end position="1367"/>
    </location>
</feature>
<feature type="region of interest" description="Disordered" evidence="3">
    <location>
        <begin position="1113"/>
        <end position="1140"/>
    </location>
</feature>
<evidence type="ECO:0000313" key="5">
    <source>
        <dbReference type="EMBL" id="VBB28848.1"/>
    </source>
</evidence>
<keyword evidence="4" id="KW-0472">Membrane</keyword>
<dbReference type="Proteomes" id="UP000276991">
    <property type="component" value="Unassembled WGS sequence"/>
</dbReference>
<proteinExistence type="predicted"/>
<feature type="compositionally biased region" description="Polar residues" evidence="3">
    <location>
        <begin position="313"/>
        <end position="394"/>
    </location>
</feature>
<dbReference type="PROSITE" id="PS50068">
    <property type="entry name" value="LDLRA_2"/>
    <property type="match status" value="1"/>
</dbReference>
<feature type="region of interest" description="Disordered" evidence="3">
    <location>
        <begin position="290"/>
        <end position="394"/>
    </location>
</feature>
<dbReference type="Gene3D" id="4.10.400.10">
    <property type="entry name" value="Low-density Lipoprotein Receptor"/>
    <property type="match status" value="1"/>
</dbReference>
<reference evidence="5 6" key="1">
    <citation type="submission" date="2018-08" db="EMBL/GenBank/DDBJ databases">
        <authorList>
            <person name="Laetsch R D."/>
            <person name="Stevens L."/>
            <person name="Kumar S."/>
            <person name="Blaxter L. M."/>
        </authorList>
    </citation>
    <scope>NUCLEOTIDE SEQUENCE [LARGE SCALE GENOMIC DNA]</scope>
</reference>
<dbReference type="GO" id="GO:0005041">
    <property type="term" value="F:low-density lipoprotein particle receptor activity"/>
    <property type="evidence" value="ECO:0007669"/>
    <property type="project" value="TreeGrafter"/>
</dbReference>
<dbReference type="InterPro" id="IPR036055">
    <property type="entry name" value="LDL_receptor-like_sf"/>
</dbReference>
<keyword evidence="1" id="KW-1015">Disulfide bond</keyword>
<dbReference type="PRINTS" id="PR00261">
    <property type="entry name" value="LDLRECEPTOR"/>
</dbReference>
<evidence type="ECO:0000256" key="2">
    <source>
        <dbReference type="PROSITE-ProRule" id="PRU00124"/>
    </source>
</evidence>
<dbReference type="SUPFAM" id="SSF57424">
    <property type="entry name" value="LDL receptor-like module"/>
    <property type="match status" value="1"/>
</dbReference>
<dbReference type="InterPro" id="IPR051221">
    <property type="entry name" value="LDLR-related"/>
</dbReference>
<organism evidence="5 6">
    <name type="scientific">Acanthocheilonema viteae</name>
    <name type="common">Filarial nematode worm</name>
    <name type="synonym">Dipetalonema viteae</name>
    <dbReference type="NCBI Taxonomy" id="6277"/>
    <lineage>
        <taxon>Eukaryota</taxon>
        <taxon>Metazoa</taxon>
        <taxon>Ecdysozoa</taxon>
        <taxon>Nematoda</taxon>
        <taxon>Chromadorea</taxon>
        <taxon>Rhabditida</taxon>
        <taxon>Spirurina</taxon>
        <taxon>Spiruromorpha</taxon>
        <taxon>Filarioidea</taxon>
        <taxon>Onchocercidae</taxon>
        <taxon>Acanthocheilonema</taxon>
    </lineage>
</organism>
<feature type="compositionally biased region" description="Polar residues" evidence="3">
    <location>
        <begin position="778"/>
        <end position="788"/>
    </location>
</feature>
<feature type="compositionally biased region" description="Basic and acidic residues" evidence="3">
    <location>
        <begin position="743"/>
        <end position="753"/>
    </location>
</feature>
<feature type="compositionally biased region" description="Polar residues" evidence="3">
    <location>
        <begin position="1247"/>
        <end position="1257"/>
    </location>
</feature>
<feature type="region of interest" description="Disordered" evidence="3">
    <location>
        <begin position="1247"/>
        <end position="1284"/>
    </location>
</feature>
<dbReference type="CDD" id="cd00112">
    <property type="entry name" value="LDLa"/>
    <property type="match status" value="1"/>
</dbReference>
<dbReference type="InterPro" id="IPR002172">
    <property type="entry name" value="LDrepeatLR_classA_rpt"/>
</dbReference>
<dbReference type="OrthoDB" id="5861256at2759"/>
<dbReference type="EMBL" id="UPTC01000487">
    <property type="protein sequence ID" value="VBB28848.1"/>
    <property type="molecule type" value="Genomic_DNA"/>
</dbReference>
<feature type="compositionally biased region" description="Basic and acidic residues" evidence="3">
    <location>
        <begin position="302"/>
        <end position="312"/>
    </location>
</feature>
<feature type="compositionally biased region" description="Basic and acidic residues" evidence="3">
    <location>
        <begin position="1120"/>
        <end position="1133"/>
    </location>
</feature>